<dbReference type="EMBL" id="MN175499">
    <property type="protein sequence ID" value="QID06419.1"/>
    <property type="molecule type" value="Genomic_DNA"/>
</dbReference>
<dbReference type="InterPro" id="IPR036770">
    <property type="entry name" value="Ankyrin_rpt-contain_sf"/>
</dbReference>
<organism evidence="1">
    <name type="scientific">Borely moumouvirus</name>
    <dbReference type="NCBI Taxonomy" id="2712067"/>
    <lineage>
        <taxon>Viruses</taxon>
        <taxon>Varidnaviria</taxon>
        <taxon>Bamfordvirae</taxon>
        <taxon>Nucleocytoviricota</taxon>
        <taxon>Megaviricetes</taxon>
        <taxon>Imitervirales</taxon>
        <taxon>Mimiviridae</taxon>
        <taxon>Megamimivirinae</taxon>
        <taxon>Moumouvirus</taxon>
    </lineage>
</organism>
<accession>A0A6G6AC39</accession>
<sequence>MSLVVREIINSGDYNEFYKFIIGLDSISEEIVRISANFILNPFKEKYFEILYNEVSNKSPENIIYIINSCIHNNNVEALELLIKNGFDITTLAFHINFNPFYQICCTRFHTKCEKKCEYEILTKFFLDNGFYSYIDLFFFISVEYKKYCVCDVLLNYGYSINYSNPNIMDIISSYIGDEQSLRYLFNKCDLQINFSNPQIKKMILHVIKYKKYKCLQLLINHGLNLYDIVQEINKVEKNEYLSNTLKILIDHGLDTETICKLLHD</sequence>
<reference evidence="1" key="1">
    <citation type="submission" date="2019-07" db="EMBL/GenBank/DDBJ databases">
        <title>The discovery of a new lineage B mimivirus raises questions about particles surface fibrils.</title>
        <authorList>
            <person name="Silva L.K.S."/>
            <person name="Rodrigues R.A.L."/>
            <person name="Andrade A.C.S.P."/>
            <person name="Hikida H."/>
            <person name="Andreani J."/>
            <person name="Levasseur A."/>
            <person name="La Scola B."/>
            <person name="Abrahao J.S."/>
        </authorList>
    </citation>
    <scope>NUCLEOTIDE SEQUENCE</scope>
    <source>
        <strain evidence="1">B60</strain>
    </source>
</reference>
<dbReference type="Gene3D" id="1.25.40.20">
    <property type="entry name" value="Ankyrin repeat-containing domain"/>
    <property type="match status" value="1"/>
</dbReference>
<dbReference type="SUPFAM" id="SSF48403">
    <property type="entry name" value="Ankyrin repeat"/>
    <property type="match status" value="1"/>
</dbReference>
<name>A0A6G6AC39_9VIRU</name>
<protein>
    <submittedName>
        <fullName evidence="1">Ankyrin repeat-containing protein</fullName>
    </submittedName>
</protein>
<proteinExistence type="predicted"/>
<evidence type="ECO:0000313" key="1">
    <source>
        <dbReference type="EMBL" id="QID06419.1"/>
    </source>
</evidence>